<accession>A0A226EDQ6</accession>
<keyword evidence="2" id="KW-1185">Reference proteome</keyword>
<gene>
    <name evidence="1" type="ORF">Fcan01_09394</name>
</gene>
<reference evidence="1 2" key="1">
    <citation type="submission" date="2015-12" db="EMBL/GenBank/DDBJ databases">
        <title>The genome of Folsomia candida.</title>
        <authorList>
            <person name="Faddeeva A."/>
            <person name="Derks M.F."/>
            <person name="Anvar Y."/>
            <person name="Smit S."/>
            <person name="Van Straalen N."/>
            <person name="Roelofs D."/>
        </authorList>
    </citation>
    <scope>NUCLEOTIDE SEQUENCE [LARGE SCALE GENOMIC DNA]</scope>
    <source>
        <strain evidence="1 2">VU population</strain>
        <tissue evidence="1">Whole body</tissue>
    </source>
</reference>
<comment type="caution">
    <text evidence="1">The sequence shown here is derived from an EMBL/GenBank/DDBJ whole genome shotgun (WGS) entry which is preliminary data.</text>
</comment>
<sequence length="314" mass="35310">MGGKKVAAGYDSLPTVRKLGKKSKIAKTVLCVTCGTACASYDALKKHNMRLAQAEKHRAIATTSNKKKQLSSYCNVLEEDKLEVFDGDINQENPIDAGEDEFMRLAILGRGKIRPYYGNVIVIVPAKVKEADLDKYCNNKLHKYNAYIGTSAEKGACIIHQMLDALGNCSAPTKMLMEKEKDGKKKWAAYLYELTFDSGVSIENNQKDAFKWESFHTYAAAGQRKTKSAPIRVTYLNKDIEALEGVKGELTEDQIRRAYRLGRSNYCIIGQKEEFQGIQIRFPVRDVDGKLLFKKFTSDLADKSENQQLTKKEH</sequence>
<name>A0A226EDQ6_FOLCA</name>
<proteinExistence type="predicted"/>
<dbReference type="AlphaFoldDB" id="A0A226EDQ6"/>
<protein>
    <submittedName>
        <fullName evidence="1">Uncharacterized protein</fullName>
    </submittedName>
</protein>
<dbReference type="EMBL" id="LNIX01000004">
    <property type="protein sequence ID" value="OXA55274.1"/>
    <property type="molecule type" value="Genomic_DNA"/>
</dbReference>
<organism evidence="1 2">
    <name type="scientific">Folsomia candida</name>
    <name type="common">Springtail</name>
    <dbReference type="NCBI Taxonomy" id="158441"/>
    <lineage>
        <taxon>Eukaryota</taxon>
        <taxon>Metazoa</taxon>
        <taxon>Ecdysozoa</taxon>
        <taxon>Arthropoda</taxon>
        <taxon>Hexapoda</taxon>
        <taxon>Collembola</taxon>
        <taxon>Entomobryomorpha</taxon>
        <taxon>Isotomoidea</taxon>
        <taxon>Isotomidae</taxon>
        <taxon>Proisotominae</taxon>
        <taxon>Folsomia</taxon>
    </lineage>
</organism>
<dbReference type="Proteomes" id="UP000198287">
    <property type="component" value="Unassembled WGS sequence"/>
</dbReference>
<evidence type="ECO:0000313" key="2">
    <source>
        <dbReference type="Proteomes" id="UP000198287"/>
    </source>
</evidence>
<evidence type="ECO:0000313" key="1">
    <source>
        <dbReference type="EMBL" id="OXA55274.1"/>
    </source>
</evidence>